<sequence>MMRQPGMLVLLSAADEALWRRDAAVLRRAGHLPLDAAALEAALAEGGPAAPVARRLAEAADAALLPGAPTLNAVFRALRRPVYASPWQLPDADRAPAPARWPHGWVLDAALRSLDR</sequence>
<accession>A0A6M1LED5</accession>
<dbReference type="AlphaFoldDB" id="A0A6M1LED5"/>
<proteinExistence type="predicted"/>
<keyword evidence="2" id="KW-1185">Reference proteome</keyword>
<reference evidence="1 2" key="2">
    <citation type="submission" date="2020-03" db="EMBL/GenBank/DDBJ databases">
        <title>Roseomonas stagni sp. nov., isolated from pond water in Japan.</title>
        <authorList>
            <person name="Furuhata K."/>
            <person name="Miyamoto H."/>
            <person name="Goto K."/>
        </authorList>
    </citation>
    <scope>NUCLEOTIDE SEQUENCE [LARGE SCALE GENOMIC DNA]</scope>
    <source>
        <strain evidence="1 2">PeD5</strain>
    </source>
</reference>
<dbReference type="EMBL" id="JAAIKB010000001">
    <property type="protein sequence ID" value="NGM18522.1"/>
    <property type="molecule type" value="Genomic_DNA"/>
</dbReference>
<evidence type="ECO:0000313" key="1">
    <source>
        <dbReference type="EMBL" id="NGM18522.1"/>
    </source>
</evidence>
<dbReference type="RefSeq" id="WP_164692414.1">
    <property type="nucleotide sequence ID" value="NZ_JAAIKB010000001.1"/>
</dbReference>
<comment type="caution">
    <text evidence="1">The sequence shown here is derived from an EMBL/GenBank/DDBJ whole genome shotgun (WGS) entry which is preliminary data.</text>
</comment>
<protein>
    <submittedName>
        <fullName evidence="1">Uncharacterized protein</fullName>
    </submittedName>
</protein>
<name>A0A6M1LED5_9PROT</name>
<organism evidence="1 2">
    <name type="scientific">Falsiroseomonas algicola</name>
    <dbReference type="NCBI Taxonomy" id="2716930"/>
    <lineage>
        <taxon>Bacteria</taxon>
        <taxon>Pseudomonadati</taxon>
        <taxon>Pseudomonadota</taxon>
        <taxon>Alphaproteobacteria</taxon>
        <taxon>Acetobacterales</taxon>
        <taxon>Roseomonadaceae</taxon>
        <taxon>Falsiroseomonas</taxon>
    </lineage>
</organism>
<dbReference type="Proteomes" id="UP000475385">
    <property type="component" value="Unassembled WGS sequence"/>
</dbReference>
<gene>
    <name evidence="1" type="ORF">G3576_00755</name>
</gene>
<evidence type="ECO:0000313" key="2">
    <source>
        <dbReference type="Proteomes" id="UP000475385"/>
    </source>
</evidence>
<reference evidence="1 2" key="1">
    <citation type="submission" date="2020-02" db="EMBL/GenBank/DDBJ databases">
        <authorList>
            <person name="Kim H.M."/>
            <person name="Jeon C.O."/>
        </authorList>
    </citation>
    <scope>NUCLEOTIDE SEQUENCE [LARGE SCALE GENOMIC DNA]</scope>
    <source>
        <strain evidence="1 2">PeD5</strain>
    </source>
</reference>